<sequence length="239" mass="25919">MKNGISLNTVKMQKLTNNYRLSEKLNVIRAGVLGANDGIISVAGIVLGVAGANQGQLALLIAGLSGMFAGAFSMAGGEYVSVSTQRDTQKTMTKFQEATLQAHHDEETDRLTKKYINDGLSPELARKCSAELMKSHGLETTLRSKYNIELHHYFNPWHAAICSFFSFICGAILPLMSITLIPDPYKIVGTMFAMILALMGTGYISSKLGHNNPIKFIIRNVITGSLTMLITYLIGGTLG</sequence>
<evidence type="ECO:0000256" key="2">
    <source>
        <dbReference type="ARBA" id="ARBA00022692"/>
    </source>
</evidence>
<dbReference type="InterPro" id="IPR008217">
    <property type="entry name" value="Ccc1_fam"/>
</dbReference>
<feature type="transmembrane region" description="Helical" evidence="5">
    <location>
        <begin position="187"/>
        <end position="204"/>
    </location>
</feature>
<dbReference type="EMBL" id="JBHSSN010000004">
    <property type="protein sequence ID" value="MFC6322720.1"/>
    <property type="molecule type" value="Genomic_DNA"/>
</dbReference>
<reference evidence="7" key="1">
    <citation type="journal article" date="2019" name="Int. J. Syst. Evol. Microbiol.">
        <title>The Global Catalogue of Microorganisms (GCM) 10K type strain sequencing project: providing services to taxonomists for standard genome sequencing and annotation.</title>
        <authorList>
            <consortium name="The Broad Institute Genomics Platform"/>
            <consortium name="The Broad Institute Genome Sequencing Center for Infectious Disease"/>
            <person name="Wu L."/>
            <person name="Ma J."/>
        </authorList>
    </citation>
    <scope>NUCLEOTIDE SEQUENCE [LARGE SCALE GENOMIC DNA]</scope>
    <source>
        <strain evidence="7">CCM 8895</strain>
    </source>
</reference>
<dbReference type="Proteomes" id="UP001596186">
    <property type="component" value="Unassembled WGS sequence"/>
</dbReference>
<evidence type="ECO:0000313" key="7">
    <source>
        <dbReference type="Proteomes" id="UP001596186"/>
    </source>
</evidence>
<keyword evidence="2 5" id="KW-0812">Transmembrane</keyword>
<evidence type="ECO:0000256" key="3">
    <source>
        <dbReference type="ARBA" id="ARBA00022989"/>
    </source>
</evidence>
<comment type="caution">
    <text evidence="6">The sequence shown here is derived from an EMBL/GenBank/DDBJ whole genome shotgun (WGS) entry which is preliminary data.</text>
</comment>
<dbReference type="Pfam" id="PF01988">
    <property type="entry name" value="VIT1"/>
    <property type="match status" value="1"/>
</dbReference>
<protein>
    <submittedName>
        <fullName evidence="6">VIT family protein</fullName>
    </submittedName>
</protein>
<keyword evidence="3 5" id="KW-1133">Transmembrane helix</keyword>
<comment type="subcellular location">
    <subcellularLocation>
        <location evidence="1">Endomembrane system</location>
        <topology evidence="1">Multi-pass membrane protein</topology>
    </subcellularLocation>
</comment>
<dbReference type="PANTHER" id="PTHR31851">
    <property type="entry name" value="FE(2+)/MN(2+) TRANSPORTER PCL1"/>
    <property type="match status" value="1"/>
</dbReference>
<name>A0ABW1UTD7_9LACO</name>
<proteinExistence type="predicted"/>
<organism evidence="6 7">
    <name type="scientific">Companilactobacillus baiquanensis</name>
    <dbReference type="NCBI Taxonomy" id="2486005"/>
    <lineage>
        <taxon>Bacteria</taxon>
        <taxon>Bacillati</taxon>
        <taxon>Bacillota</taxon>
        <taxon>Bacilli</taxon>
        <taxon>Lactobacillales</taxon>
        <taxon>Lactobacillaceae</taxon>
        <taxon>Companilactobacillus</taxon>
    </lineage>
</organism>
<feature type="transmembrane region" description="Helical" evidence="5">
    <location>
        <begin position="216"/>
        <end position="235"/>
    </location>
</feature>
<evidence type="ECO:0000256" key="1">
    <source>
        <dbReference type="ARBA" id="ARBA00004127"/>
    </source>
</evidence>
<evidence type="ECO:0000256" key="5">
    <source>
        <dbReference type="SAM" id="Phobius"/>
    </source>
</evidence>
<keyword evidence="7" id="KW-1185">Reference proteome</keyword>
<evidence type="ECO:0000256" key="4">
    <source>
        <dbReference type="ARBA" id="ARBA00023136"/>
    </source>
</evidence>
<keyword evidence="4 5" id="KW-0472">Membrane</keyword>
<accession>A0ABW1UTD7</accession>
<gene>
    <name evidence="6" type="ORF">ACFP1F_02920</name>
</gene>
<evidence type="ECO:0000313" key="6">
    <source>
        <dbReference type="EMBL" id="MFC6322720.1"/>
    </source>
</evidence>
<dbReference type="RefSeq" id="WP_125593259.1">
    <property type="nucleotide sequence ID" value="NZ_JBHSSN010000004.1"/>
</dbReference>
<dbReference type="CDD" id="cd02432">
    <property type="entry name" value="Nodulin-21_like_1"/>
    <property type="match status" value="1"/>
</dbReference>
<feature type="transmembrane region" description="Helical" evidence="5">
    <location>
        <begin position="57"/>
        <end position="80"/>
    </location>
</feature>
<feature type="transmembrane region" description="Helical" evidence="5">
    <location>
        <begin position="30"/>
        <end position="51"/>
    </location>
</feature>
<feature type="transmembrane region" description="Helical" evidence="5">
    <location>
        <begin position="157"/>
        <end position="181"/>
    </location>
</feature>